<dbReference type="PANTHER" id="PTHR46432:SF1">
    <property type="entry name" value="F-BOX ONLY PROTEIN 42"/>
    <property type="match status" value="1"/>
</dbReference>
<dbReference type="SUPFAM" id="SSF117281">
    <property type="entry name" value="Kelch motif"/>
    <property type="match status" value="1"/>
</dbReference>
<feature type="compositionally biased region" description="Basic and acidic residues" evidence="1">
    <location>
        <begin position="617"/>
        <end position="636"/>
    </location>
</feature>
<evidence type="ECO:0008006" key="4">
    <source>
        <dbReference type="Google" id="ProtNLM"/>
    </source>
</evidence>
<keyword evidence="3" id="KW-1185">Reference proteome</keyword>
<gene>
    <name evidence="2" type="ORF">PENTCL1PPCAC_10337</name>
</gene>
<dbReference type="Proteomes" id="UP001432027">
    <property type="component" value="Unassembled WGS sequence"/>
</dbReference>
<name>A0AAV5SZL8_9BILA</name>
<dbReference type="GO" id="GO:0019005">
    <property type="term" value="C:SCF ubiquitin ligase complex"/>
    <property type="evidence" value="ECO:0007669"/>
    <property type="project" value="TreeGrafter"/>
</dbReference>
<evidence type="ECO:0000313" key="2">
    <source>
        <dbReference type="EMBL" id="GMS88162.1"/>
    </source>
</evidence>
<feature type="region of interest" description="Disordered" evidence="1">
    <location>
        <begin position="207"/>
        <end position="233"/>
    </location>
</feature>
<comment type="caution">
    <text evidence="2">The sequence shown here is derived from an EMBL/GenBank/DDBJ whole genome shotgun (WGS) entry which is preliminary data.</text>
</comment>
<dbReference type="Gene3D" id="2.120.10.80">
    <property type="entry name" value="Kelch-type beta propeller"/>
    <property type="match status" value="1"/>
</dbReference>
<dbReference type="InterPro" id="IPR015915">
    <property type="entry name" value="Kelch-typ_b-propeller"/>
</dbReference>
<dbReference type="PANTHER" id="PTHR46432">
    <property type="entry name" value="F-BOX ONLY PROTEIN 42"/>
    <property type="match status" value="1"/>
</dbReference>
<protein>
    <recommendedName>
        <fullName evidence="4">F-box domain-containing protein</fullName>
    </recommendedName>
</protein>
<dbReference type="EMBL" id="BTSX01000003">
    <property type="protein sequence ID" value="GMS88162.1"/>
    <property type="molecule type" value="Genomic_DNA"/>
</dbReference>
<feature type="region of interest" description="Disordered" evidence="1">
    <location>
        <begin position="610"/>
        <end position="637"/>
    </location>
</feature>
<organism evidence="2 3">
    <name type="scientific">Pristionchus entomophagus</name>
    <dbReference type="NCBI Taxonomy" id="358040"/>
    <lineage>
        <taxon>Eukaryota</taxon>
        <taxon>Metazoa</taxon>
        <taxon>Ecdysozoa</taxon>
        <taxon>Nematoda</taxon>
        <taxon>Chromadorea</taxon>
        <taxon>Rhabditida</taxon>
        <taxon>Rhabditina</taxon>
        <taxon>Diplogasteromorpha</taxon>
        <taxon>Diplogasteroidea</taxon>
        <taxon>Neodiplogasteridae</taxon>
        <taxon>Pristionchus</taxon>
    </lineage>
</organism>
<feature type="region of interest" description="Disordered" evidence="1">
    <location>
        <begin position="1"/>
        <end position="44"/>
    </location>
</feature>
<dbReference type="InterPro" id="IPR052821">
    <property type="entry name" value="F-box_only_SRC"/>
</dbReference>
<proteinExistence type="predicted"/>
<dbReference type="Pfam" id="PF24681">
    <property type="entry name" value="Kelch_KLHDC2_KLHL20_DRC7"/>
    <property type="match status" value="1"/>
</dbReference>
<reference evidence="2" key="1">
    <citation type="submission" date="2023-10" db="EMBL/GenBank/DDBJ databases">
        <title>Genome assembly of Pristionchus species.</title>
        <authorList>
            <person name="Yoshida K."/>
            <person name="Sommer R.J."/>
        </authorList>
    </citation>
    <scope>NUCLEOTIDE SEQUENCE</scope>
    <source>
        <strain evidence="2">RS0144</strain>
    </source>
</reference>
<feature type="compositionally biased region" description="Acidic residues" evidence="1">
    <location>
        <begin position="19"/>
        <end position="33"/>
    </location>
</feature>
<evidence type="ECO:0000313" key="3">
    <source>
        <dbReference type="Proteomes" id="UP001432027"/>
    </source>
</evidence>
<dbReference type="AlphaFoldDB" id="A0AAV5SZL8"/>
<evidence type="ECO:0000256" key="1">
    <source>
        <dbReference type="SAM" id="MobiDB-lite"/>
    </source>
</evidence>
<accession>A0AAV5SZL8</accession>
<dbReference type="GO" id="GO:1990756">
    <property type="term" value="F:ubiquitin-like ligase-substrate adaptor activity"/>
    <property type="evidence" value="ECO:0007669"/>
    <property type="project" value="TreeGrafter"/>
</dbReference>
<sequence>MDSGDRPTCSKYWRQPDPEPYEEEPEPEPESPDDGAPSQEVAEPSQWQLNLPATILREMGNVLQIAEVKNARLVCKLWTTSLEKKLLQNSRRFAVNATSYQWEPIHYSHALYTPRIFPRMFHCGAHHPMTDKIYMFGGNGPQRHVDNYDFDAHFNDVWTYDMRQKRWDRLVVPGTPYPTPKSRSSLVVWKEYLVLFGGFRRPNRRERRTGIGAAQYPDRISSDSDSEDEDGLDLGTDRGFLPHEVHYLNVRKNVWETATPIPREGSGHPNTLGIHDHGVAVYGKWMVVVGGLRSTPWEESVCINTQVFLFDLEERIWHRAPLPPDTFEEKLNMPRVAEFARGSLTFIRPGRFLFHPCFPIRYPPFHPQHPNGQPGPLFPVQVLMARERDTLGCYFLDFNPERMMNETWRWRAIPVVSPHILRQTGPLAAPVAVTCDNRVRLVTAVMETRRVRSPSDLVFYNGLQALVARIKGEIHTRIHNSTPAEFYESLTHTPFEFELDCAGLYKHIDIAESGVEALRLIVSVLQGKSGHIGDYKVCIRFLDARYVHIFTRGVVNFIDETTVGHLPTKGGGRSPLAASTEKTLQMVRQSSRRIIRLIKADLTALDEQSLQLQQPDDSPRLVWEETEERPAHEEHPLPSAGLLMVQADGTLFVTGGESRPDEDGVIDTSIGGGTWVANPVK</sequence>